<dbReference type="EMBL" id="AAJAFA010000248">
    <property type="protein sequence ID" value="ECJ9929908.1"/>
    <property type="molecule type" value="Genomic_DNA"/>
</dbReference>
<dbReference type="PROSITE" id="PS00606">
    <property type="entry name" value="KS3_1"/>
    <property type="match status" value="1"/>
</dbReference>
<evidence type="ECO:0000256" key="3">
    <source>
        <dbReference type="ARBA" id="ARBA00022679"/>
    </source>
</evidence>
<dbReference type="InterPro" id="IPR016039">
    <property type="entry name" value="Thiolase-like"/>
</dbReference>
<dbReference type="PANTHER" id="PTHR11712:SF347">
    <property type="entry name" value="BETA KETOACYL-ACYL CARRIER PROTEIN SYNTHASE"/>
    <property type="match status" value="1"/>
</dbReference>
<dbReference type="SMART" id="SM00825">
    <property type="entry name" value="PKS_KS"/>
    <property type="match status" value="1"/>
</dbReference>
<comment type="pathway">
    <text evidence="1">Lipid metabolism; fatty acid biosynthesis.</text>
</comment>
<dbReference type="Pfam" id="PF00109">
    <property type="entry name" value="ketoacyl-synt"/>
    <property type="match status" value="1"/>
</dbReference>
<proteinExistence type="inferred from homology"/>
<reference evidence="6" key="1">
    <citation type="submission" date="2019-07" db="EMBL/GenBank/DDBJ databases">
        <authorList>
            <consortium name="PulseNet: The National Subtyping Network for Foodborne Disease Surveillance"/>
            <person name="Tarr C.L."/>
            <person name="Trees E."/>
            <person name="Katz L.S."/>
            <person name="Carleton-Romer H.A."/>
            <person name="Stroika S."/>
            <person name="Kucerova Z."/>
            <person name="Roache K.F."/>
            <person name="Sabol A.L."/>
            <person name="Besser J."/>
            <person name="Gerner-Smidt P."/>
        </authorList>
    </citation>
    <scope>NUCLEOTIDE SEQUENCE</scope>
    <source>
        <strain evidence="6">PNUSAS085448</strain>
    </source>
</reference>
<keyword evidence="3 4" id="KW-0808">Transferase</keyword>
<feature type="domain" description="Ketosynthase family 3 (KS3)" evidence="5">
    <location>
        <begin position="2"/>
        <end position="403"/>
    </location>
</feature>
<sequence length="408" mass="42730">MRNKVVVTGMGIISSAGHTPEECHLTLLKGKGMTRLDSRLQGLKVSWSCPVQNFAPAQHMSKSLIWRTDPFIQYALYAACNAVEDAGLKKGYGGLKTGIVLGNSLAGISSLETLNKRAFQEGTATIGSLYLLSTMGSMATGNIAIELGIHGPTYLTGTACSSGADAIGTASRLIESGECDIVIAGGSEAPITPLVVSSFTKLGALSKNTDLPHASRPFDKERDGFVISEGAAMMVLENERTAIERGARIYATLSGYGSANDAHHITSPAPDGSGLSKAIYRALEDASLSSGDIQCINAHGTSTPLNDHLEGNTLSVIFPDHPWVTSTKGVTGHSLAATGAMEAIFSVLNIIHDEITPVAGLKNIDEAIKINIVTEVIKGAGIKNVLSTSLGFGGQNSALIFSKYNKRL</sequence>
<dbReference type="GO" id="GO:0004315">
    <property type="term" value="F:3-oxoacyl-[acyl-carrier-protein] synthase activity"/>
    <property type="evidence" value="ECO:0007669"/>
    <property type="project" value="InterPro"/>
</dbReference>
<gene>
    <name evidence="6" type="ORF">FQR38_23905</name>
</gene>
<comment type="caution">
    <text evidence="6">The sequence shown here is derived from an EMBL/GenBank/DDBJ whole genome shotgun (WGS) entry which is preliminary data.</text>
</comment>
<dbReference type="Gene3D" id="3.40.47.10">
    <property type="match status" value="1"/>
</dbReference>
<protein>
    <submittedName>
        <fullName evidence="6">Beta-ketoacyl-[acyl-carrier-protein] synthase family protein</fullName>
    </submittedName>
</protein>
<name>A0A5Y4CY31_SALER</name>
<dbReference type="InterPro" id="IPR018201">
    <property type="entry name" value="Ketoacyl_synth_AS"/>
</dbReference>
<evidence type="ECO:0000256" key="2">
    <source>
        <dbReference type="ARBA" id="ARBA00008467"/>
    </source>
</evidence>
<evidence type="ECO:0000256" key="1">
    <source>
        <dbReference type="ARBA" id="ARBA00005194"/>
    </source>
</evidence>
<dbReference type="InterPro" id="IPR014030">
    <property type="entry name" value="Ketoacyl_synth_N"/>
</dbReference>
<dbReference type="AlphaFoldDB" id="A0A5Y4CY31"/>
<dbReference type="SUPFAM" id="SSF53901">
    <property type="entry name" value="Thiolase-like"/>
    <property type="match status" value="1"/>
</dbReference>
<dbReference type="GO" id="GO:0006633">
    <property type="term" value="P:fatty acid biosynthetic process"/>
    <property type="evidence" value="ECO:0007669"/>
    <property type="project" value="UniProtKB-UniPathway"/>
</dbReference>
<dbReference type="PROSITE" id="PS52004">
    <property type="entry name" value="KS3_2"/>
    <property type="match status" value="1"/>
</dbReference>
<dbReference type="PANTHER" id="PTHR11712">
    <property type="entry name" value="POLYKETIDE SYNTHASE-RELATED"/>
    <property type="match status" value="1"/>
</dbReference>
<evidence type="ECO:0000313" key="6">
    <source>
        <dbReference type="EMBL" id="ECJ9929908.1"/>
    </source>
</evidence>
<dbReference type="Pfam" id="PF02801">
    <property type="entry name" value="Ketoacyl-synt_C"/>
    <property type="match status" value="1"/>
</dbReference>
<dbReference type="NCBIfam" id="NF005589">
    <property type="entry name" value="PRK07314.1"/>
    <property type="match status" value="1"/>
</dbReference>
<evidence type="ECO:0000259" key="5">
    <source>
        <dbReference type="PROSITE" id="PS52004"/>
    </source>
</evidence>
<organism evidence="6">
    <name type="scientific">Salmonella enterica</name>
    <name type="common">Salmonella choleraesuis</name>
    <dbReference type="NCBI Taxonomy" id="28901"/>
    <lineage>
        <taxon>Bacteria</taxon>
        <taxon>Pseudomonadati</taxon>
        <taxon>Pseudomonadota</taxon>
        <taxon>Gammaproteobacteria</taxon>
        <taxon>Enterobacterales</taxon>
        <taxon>Enterobacteriaceae</taxon>
        <taxon>Salmonella</taxon>
    </lineage>
</organism>
<comment type="similarity">
    <text evidence="2 4">Belongs to the thiolase-like superfamily. Beta-ketoacyl-ACP synthases family.</text>
</comment>
<dbReference type="InterPro" id="IPR020841">
    <property type="entry name" value="PKS_Beta-ketoAc_synthase_dom"/>
</dbReference>
<dbReference type="InterPro" id="IPR000794">
    <property type="entry name" value="Beta-ketoacyl_synthase"/>
</dbReference>
<dbReference type="CDD" id="cd00834">
    <property type="entry name" value="KAS_I_II"/>
    <property type="match status" value="1"/>
</dbReference>
<dbReference type="InterPro" id="IPR014031">
    <property type="entry name" value="Ketoacyl_synth_C"/>
</dbReference>
<accession>A0A5Y4CY31</accession>
<dbReference type="UniPathway" id="UPA00094"/>
<evidence type="ECO:0000256" key="4">
    <source>
        <dbReference type="RuleBase" id="RU003694"/>
    </source>
</evidence>